<dbReference type="Pfam" id="PF05402">
    <property type="entry name" value="PqqD"/>
    <property type="match status" value="1"/>
</dbReference>
<reference evidence="1 2" key="1">
    <citation type="journal article" date="2015" name="Int. J. Syst. Evol. Microbiol.">
        <title>Carboxylicivirga linearis sp. nov., isolated from a sea cucumber culture pond.</title>
        <authorList>
            <person name="Wang F.Q."/>
            <person name="Zhou Y.X."/>
            <person name="Lin X.Z."/>
            <person name="Chen G.J."/>
            <person name="Du Z.J."/>
        </authorList>
    </citation>
    <scope>NUCLEOTIDE SEQUENCE [LARGE SCALE GENOMIC DNA]</scope>
    <source>
        <strain evidence="1 2">FB218</strain>
    </source>
</reference>
<name>A0ABS5JZB2_9BACT</name>
<dbReference type="RefSeq" id="WP_212217711.1">
    <property type="nucleotide sequence ID" value="NZ_JAGUCO010000020.1"/>
</dbReference>
<dbReference type="Proteomes" id="UP000708576">
    <property type="component" value="Unassembled WGS sequence"/>
</dbReference>
<protein>
    <submittedName>
        <fullName evidence="1">PqqD family protein</fullName>
    </submittedName>
</protein>
<accession>A0ABS5JZB2</accession>
<dbReference type="InterPro" id="IPR041881">
    <property type="entry name" value="PqqD_sf"/>
</dbReference>
<gene>
    <name evidence="1" type="ORF">KEM10_18315</name>
</gene>
<dbReference type="EMBL" id="JAGUCO010000020">
    <property type="protein sequence ID" value="MBS2100247.1"/>
    <property type="molecule type" value="Genomic_DNA"/>
</dbReference>
<sequence>MEHLKYKKVTGFIEKKIGDELVIVPVASEVAQMNKVFSLNEVGLYIYEQLIEPKSEEEVINLVCKEFDVSKEVAQIDIKSFLTNALKASIIKMIE</sequence>
<proteinExistence type="predicted"/>
<evidence type="ECO:0000313" key="1">
    <source>
        <dbReference type="EMBL" id="MBS2100247.1"/>
    </source>
</evidence>
<dbReference type="InterPro" id="IPR008792">
    <property type="entry name" value="PQQD"/>
</dbReference>
<keyword evidence="2" id="KW-1185">Reference proteome</keyword>
<evidence type="ECO:0000313" key="2">
    <source>
        <dbReference type="Proteomes" id="UP000708576"/>
    </source>
</evidence>
<comment type="caution">
    <text evidence="1">The sequence shown here is derived from an EMBL/GenBank/DDBJ whole genome shotgun (WGS) entry which is preliminary data.</text>
</comment>
<organism evidence="1 2">
    <name type="scientific">Carboxylicivirga linearis</name>
    <dbReference type="NCBI Taxonomy" id="1628157"/>
    <lineage>
        <taxon>Bacteria</taxon>
        <taxon>Pseudomonadati</taxon>
        <taxon>Bacteroidota</taxon>
        <taxon>Bacteroidia</taxon>
        <taxon>Marinilabiliales</taxon>
        <taxon>Marinilabiliaceae</taxon>
        <taxon>Carboxylicivirga</taxon>
    </lineage>
</organism>
<dbReference type="Gene3D" id="1.10.10.1150">
    <property type="entry name" value="Coenzyme PQQ synthesis protein D (PqqD)"/>
    <property type="match status" value="1"/>
</dbReference>